<evidence type="ECO:0000313" key="2">
    <source>
        <dbReference type="Proteomes" id="UP000620327"/>
    </source>
</evidence>
<dbReference type="GO" id="GO:0005576">
    <property type="term" value="C:extracellular region"/>
    <property type="evidence" value="ECO:0007669"/>
    <property type="project" value="InterPro"/>
</dbReference>
<name>A0A923S8X1_9FIRM</name>
<dbReference type="CDD" id="cd12214">
    <property type="entry name" value="ChiA1_BD"/>
    <property type="match status" value="1"/>
</dbReference>
<dbReference type="SUPFAM" id="SSF51055">
    <property type="entry name" value="Carbohydrate binding domain"/>
    <property type="match status" value="1"/>
</dbReference>
<gene>
    <name evidence="1" type="ORF">H8Z83_15460</name>
</gene>
<sequence>MFKIIKENKVLGIVSNPTWVRMQDNGCYGLTIEDNAQGIALNGTVYHVNGKPDLNGAETVSIEDVDDGIYANSLTALLSDPNDLRNSEQFRKAVQMFAKSLDEDSAMMIATIYDPYQVGHAYAVGDYFTYGVNGVGDPQLYKVVQAHTSQADWKPDTTSALYTPIGLTPSGYPVWTQPTGAHDAYNKGDIVSYNDKLYRSLIDGNVYSPDAYPAGWEEYTGK</sequence>
<organism evidence="1 2">
    <name type="scientific">Dysosmobacter segnis</name>
    <dbReference type="NCBI Taxonomy" id="2763042"/>
    <lineage>
        <taxon>Bacteria</taxon>
        <taxon>Bacillati</taxon>
        <taxon>Bacillota</taxon>
        <taxon>Clostridia</taxon>
        <taxon>Eubacteriales</taxon>
        <taxon>Oscillospiraceae</taxon>
        <taxon>Dysosmobacter</taxon>
    </lineage>
</organism>
<proteinExistence type="predicted"/>
<accession>A0A923S8X1</accession>
<dbReference type="EMBL" id="JACOQI010000020">
    <property type="protein sequence ID" value="MBC5771698.1"/>
    <property type="molecule type" value="Genomic_DNA"/>
</dbReference>
<dbReference type="RefSeq" id="WP_187015890.1">
    <property type="nucleotide sequence ID" value="NZ_JACOQI010000020.1"/>
</dbReference>
<reference evidence="1" key="1">
    <citation type="submission" date="2020-08" db="EMBL/GenBank/DDBJ databases">
        <title>Genome public.</title>
        <authorList>
            <person name="Liu C."/>
            <person name="Sun Q."/>
        </authorList>
    </citation>
    <scope>NUCLEOTIDE SEQUENCE</scope>
    <source>
        <strain evidence="1">BX15</strain>
    </source>
</reference>
<dbReference type="InterPro" id="IPR036573">
    <property type="entry name" value="CBM_sf_5/12"/>
</dbReference>
<evidence type="ECO:0008006" key="3">
    <source>
        <dbReference type="Google" id="ProtNLM"/>
    </source>
</evidence>
<dbReference type="Gene3D" id="2.10.10.20">
    <property type="entry name" value="Carbohydrate-binding module superfamily 5/12"/>
    <property type="match status" value="2"/>
</dbReference>
<dbReference type="GO" id="GO:0005975">
    <property type="term" value="P:carbohydrate metabolic process"/>
    <property type="evidence" value="ECO:0007669"/>
    <property type="project" value="InterPro"/>
</dbReference>
<protein>
    <recommendedName>
        <fullName evidence="3">Chitin-binding type-3 domain-containing protein</fullName>
    </recommendedName>
</protein>
<dbReference type="Proteomes" id="UP000620327">
    <property type="component" value="Unassembled WGS sequence"/>
</dbReference>
<evidence type="ECO:0000313" key="1">
    <source>
        <dbReference type="EMBL" id="MBC5771698.1"/>
    </source>
</evidence>
<keyword evidence="2" id="KW-1185">Reference proteome</keyword>
<dbReference type="AlphaFoldDB" id="A0A923S8X1"/>
<comment type="caution">
    <text evidence="1">The sequence shown here is derived from an EMBL/GenBank/DDBJ whole genome shotgun (WGS) entry which is preliminary data.</text>
</comment>
<dbReference type="GO" id="GO:0030246">
    <property type="term" value="F:carbohydrate binding"/>
    <property type="evidence" value="ECO:0007669"/>
    <property type="project" value="InterPro"/>
</dbReference>
<dbReference type="GO" id="GO:0004553">
    <property type="term" value="F:hydrolase activity, hydrolyzing O-glycosyl compounds"/>
    <property type="evidence" value="ECO:0007669"/>
    <property type="project" value="InterPro"/>
</dbReference>